<dbReference type="EMBL" id="PKPP01009218">
    <property type="protein sequence ID" value="PWA48759.1"/>
    <property type="molecule type" value="Genomic_DNA"/>
</dbReference>
<proteinExistence type="predicted"/>
<dbReference type="OrthoDB" id="1700726at2759"/>
<reference evidence="2 3" key="1">
    <citation type="journal article" date="2018" name="Mol. Plant">
        <title>The genome of Artemisia annua provides insight into the evolution of Asteraceae family and artemisinin biosynthesis.</title>
        <authorList>
            <person name="Shen Q."/>
            <person name="Zhang L."/>
            <person name="Liao Z."/>
            <person name="Wang S."/>
            <person name="Yan T."/>
            <person name="Shi P."/>
            <person name="Liu M."/>
            <person name="Fu X."/>
            <person name="Pan Q."/>
            <person name="Wang Y."/>
            <person name="Lv Z."/>
            <person name="Lu X."/>
            <person name="Zhang F."/>
            <person name="Jiang W."/>
            <person name="Ma Y."/>
            <person name="Chen M."/>
            <person name="Hao X."/>
            <person name="Li L."/>
            <person name="Tang Y."/>
            <person name="Lv G."/>
            <person name="Zhou Y."/>
            <person name="Sun X."/>
            <person name="Brodelius P.E."/>
            <person name="Rose J.K.C."/>
            <person name="Tang K."/>
        </authorList>
    </citation>
    <scope>NUCLEOTIDE SEQUENCE [LARGE SCALE GENOMIC DNA]</scope>
    <source>
        <strain evidence="3">cv. Huhao1</strain>
        <tissue evidence="2">Leaf</tissue>
    </source>
</reference>
<dbReference type="InterPro" id="IPR029071">
    <property type="entry name" value="Ubiquitin-like_domsf"/>
</dbReference>
<evidence type="ECO:0000313" key="2">
    <source>
        <dbReference type="EMBL" id="PWA48759.1"/>
    </source>
</evidence>
<dbReference type="Proteomes" id="UP000245207">
    <property type="component" value="Unassembled WGS sequence"/>
</dbReference>
<dbReference type="GO" id="GO:0005654">
    <property type="term" value="C:nucleoplasm"/>
    <property type="evidence" value="ECO:0007669"/>
    <property type="project" value="TreeGrafter"/>
</dbReference>
<organism evidence="2 3">
    <name type="scientific">Artemisia annua</name>
    <name type="common">Sweet wormwood</name>
    <dbReference type="NCBI Taxonomy" id="35608"/>
    <lineage>
        <taxon>Eukaryota</taxon>
        <taxon>Viridiplantae</taxon>
        <taxon>Streptophyta</taxon>
        <taxon>Embryophyta</taxon>
        <taxon>Tracheophyta</taxon>
        <taxon>Spermatophyta</taxon>
        <taxon>Magnoliopsida</taxon>
        <taxon>eudicotyledons</taxon>
        <taxon>Gunneridae</taxon>
        <taxon>Pentapetalae</taxon>
        <taxon>asterids</taxon>
        <taxon>campanulids</taxon>
        <taxon>Asterales</taxon>
        <taxon>Asteraceae</taxon>
        <taxon>Asteroideae</taxon>
        <taxon>Anthemideae</taxon>
        <taxon>Artemisiinae</taxon>
        <taxon>Artemisia</taxon>
    </lineage>
</organism>
<dbReference type="GO" id="GO:0005829">
    <property type="term" value="C:cytosol"/>
    <property type="evidence" value="ECO:0007669"/>
    <property type="project" value="TreeGrafter"/>
</dbReference>
<dbReference type="CDD" id="cd17039">
    <property type="entry name" value="Ubl_ubiquitin_like"/>
    <property type="match status" value="1"/>
</dbReference>
<sequence length="119" mass="13396">MTLSPTAAALCSLSMSLMGNYPKKLKVNVLSKGGEKIMLEVNPMSNVGELRNELQKVRNQGMGFGLPEEGYFFIYKQNVMEEDQSFRWHRVAQGDTIEIFNGCVTDFRFPSVQLVNANN</sequence>
<evidence type="ECO:0000313" key="3">
    <source>
        <dbReference type="Proteomes" id="UP000245207"/>
    </source>
</evidence>
<dbReference type="GO" id="GO:0043130">
    <property type="term" value="F:ubiquitin binding"/>
    <property type="evidence" value="ECO:0007669"/>
    <property type="project" value="TreeGrafter"/>
</dbReference>
<dbReference type="GO" id="GO:0031593">
    <property type="term" value="F:polyubiquitin modification-dependent protein binding"/>
    <property type="evidence" value="ECO:0007669"/>
    <property type="project" value="TreeGrafter"/>
</dbReference>
<dbReference type="GO" id="GO:0043161">
    <property type="term" value="P:proteasome-mediated ubiquitin-dependent protein catabolic process"/>
    <property type="evidence" value="ECO:0007669"/>
    <property type="project" value="TreeGrafter"/>
</dbReference>
<dbReference type="PANTHER" id="PTHR10621:SF38">
    <property type="entry name" value="UBIQUITIN DOMAIN-CONTAINING PROTEIN 7SL RNA1-RELATED"/>
    <property type="match status" value="1"/>
</dbReference>
<name>A0A2U1LIF3_ARTAN</name>
<dbReference type="InterPro" id="IPR000626">
    <property type="entry name" value="Ubiquitin-like_dom"/>
</dbReference>
<accession>A0A2U1LIF3</accession>
<dbReference type="GO" id="GO:0070628">
    <property type="term" value="F:proteasome binding"/>
    <property type="evidence" value="ECO:0007669"/>
    <property type="project" value="TreeGrafter"/>
</dbReference>
<dbReference type="Gene3D" id="3.10.20.90">
    <property type="entry name" value="Phosphatidylinositol 3-kinase Catalytic Subunit, Chain A, domain 1"/>
    <property type="match status" value="1"/>
</dbReference>
<dbReference type="SUPFAM" id="SSF54236">
    <property type="entry name" value="Ubiquitin-like"/>
    <property type="match status" value="1"/>
</dbReference>
<protein>
    <submittedName>
        <fullName evidence="2">Ubiquitin family protein</fullName>
    </submittedName>
</protein>
<feature type="domain" description="Ubiquitin-like" evidence="1">
    <location>
        <begin position="25"/>
        <end position="99"/>
    </location>
</feature>
<dbReference type="AlphaFoldDB" id="A0A2U1LIF3"/>
<keyword evidence="3" id="KW-1185">Reference proteome</keyword>
<gene>
    <name evidence="2" type="ORF">CTI12_AA489180</name>
</gene>
<dbReference type="PANTHER" id="PTHR10621">
    <property type="entry name" value="UV EXCISION REPAIR PROTEIN RAD23"/>
    <property type="match status" value="1"/>
</dbReference>
<dbReference type="PROSITE" id="PS50053">
    <property type="entry name" value="UBIQUITIN_2"/>
    <property type="match status" value="1"/>
</dbReference>
<dbReference type="STRING" id="35608.A0A2U1LIF3"/>
<evidence type="ECO:0000259" key="1">
    <source>
        <dbReference type="PROSITE" id="PS50053"/>
    </source>
</evidence>
<comment type="caution">
    <text evidence="2">The sequence shown here is derived from an EMBL/GenBank/DDBJ whole genome shotgun (WGS) entry which is preliminary data.</text>
</comment>